<evidence type="ECO:0000256" key="1">
    <source>
        <dbReference type="SAM" id="SignalP"/>
    </source>
</evidence>
<dbReference type="Proteomes" id="UP001162741">
    <property type="component" value="Chromosome"/>
</dbReference>
<gene>
    <name evidence="2" type="ORF">MKQ68_05690</name>
</gene>
<feature type="signal peptide" evidence="1">
    <location>
        <begin position="1"/>
        <end position="20"/>
    </location>
</feature>
<evidence type="ECO:0000313" key="3">
    <source>
        <dbReference type="Proteomes" id="UP001162741"/>
    </source>
</evidence>
<keyword evidence="3" id="KW-1185">Reference proteome</keyword>
<sequence length="260" mass="28620">MTRHLLFLSLLMLSVAPSFAQTTGNIPLPAGFSRLSAEAGSFAAFLRKVPLKADKTVYLYNGQRKANQQAQFAVLDVSVGNKDLQQCADAVMRLYAEYHYAAGEYRKIAFEATDGTLLDYASWRDGYRYKLRGSRLQKVKSATPSTSRASFGAFLDVVFSYAGTLSLSRELARVSNQQDIRPGDVVLQGGSPGHAVIVMDVAVNGAGEKRFLLAQSYMPAQSIHILNNPSAASPWYQAAWGASLATPEWTFGRDCLYRWR</sequence>
<proteinExistence type="predicted"/>
<accession>A0ABY6J7M3</accession>
<protein>
    <submittedName>
        <fullName evidence="2">DUF4846 domain-containing protein</fullName>
    </submittedName>
</protein>
<feature type="chain" id="PRO_5047548486" evidence="1">
    <location>
        <begin position="21"/>
        <end position="260"/>
    </location>
</feature>
<dbReference type="EMBL" id="CP107006">
    <property type="protein sequence ID" value="UYQ94582.1"/>
    <property type="molecule type" value="Genomic_DNA"/>
</dbReference>
<dbReference type="RefSeq" id="WP_264282454.1">
    <property type="nucleotide sequence ID" value="NZ_CP107006.1"/>
</dbReference>
<evidence type="ECO:0000313" key="2">
    <source>
        <dbReference type="EMBL" id="UYQ94582.1"/>
    </source>
</evidence>
<keyword evidence="1" id="KW-0732">Signal</keyword>
<dbReference type="Pfam" id="PF16138">
    <property type="entry name" value="DUF4846"/>
    <property type="match status" value="1"/>
</dbReference>
<reference evidence="2" key="1">
    <citation type="submission" date="2022-10" db="EMBL/GenBank/DDBJ databases">
        <title>Chitinophaga sp. nov., isolated from soil.</title>
        <authorList>
            <person name="Jeon C.O."/>
        </authorList>
    </citation>
    <scope>NUCLEOTIDE SEQUENCE</scope>
    <source>
        <strain evidence="2">R8</strain>
    </source>
</reference>
<dbReference type="InterPro" id="IPR032315">
    <property type="entry name" value="DUF4846"/>
</dbReference>
<organism evidence="2 3">
    <name type="scientific">Chitinophaga horti</name>
    <dbReference type="NCBI Taxonomy" id="2920382"/>
    <lineage>
        <taxon>Bacteria</taxon>
        <taxon>Pseudomonadati</taxon>
        <taxon>Bacteroidota</taxon>
        <taxon>Chitinophagia</taxon>
        <taxon>Chitinophagales</taxon>
        <taxon>Chitinophagaceae</taxon>
        <taxon>Chitinophaga</taxon>
    </lineage>
</organism>
<name>A0ABY6J7M3_9BACT</name>